<protein>
    <submittedName>
        <fullName evidence="2">Low affinity Fe/Cu permease</fullName>
    </submittedName>
</protein>
<organism evidence="2 3">
    <name type="scientific">Rhodoblastus acidophilus</name>
    <name type="common">Rhodopseudomonas acidophila</name>
    <dbReference type="NCBI Taxonomy" id="1074"/>
    <lineage>
        <taxon>Bacteria</taxon>
        <taxon>Pseudomonadati</taxon>
        <taxon>Pseudomonadota</taxon>
        <taxon>Alphaproteobacteria</taxon>
        <taxon>Hyphomicrobiales</taxon>
        <taxon>Rhodoblastaceae</taxon>
        <taxon>Rhodoblastus</taxon>
    </lineage>
</organism>
<dbReference type="Proteomes" id="UP000198418">
    <property type="component" value="Unassembled WGS sequence"/>
</dbReference>
<keyword evidence="1" id="KW-0472">Membrane</keyword>
<dbReference type="RefSeq" id="WP_088521119.1">
    <property type="nucleotide sequence ID" value="NZ_FYDG01000006.1"/>
</dbReference>
<feature type="transmembrane region" description="Helical" evidence="1">
    <location>
        <begin position="41"/>
        <end position="59"/>
    </location>
</feature>
<keyword evidence="1" id="KW-1133">Transmembrane helix</keyword>
<gene>
    <name evidence="2" type="ORF">SAMN06265338_106106</name>
</gene>
<dbReference type="AlphaFoldDB" id="A0A212RPX6"/>
<evidence type="ECO:0000256" key="1">
    <source>
        <dbReference type="SAM" id="Phobius"/>
    </source>
</evidence>
<dbReference type="Pfam" id="PF04120">
    <property type="entry name" value="Iron_permease"/>
    <property type="match status" value="1"/>
</dbReference>
<dbReference type="EMBL" id="FYDG01000006">
    <property type="protein sequence ID" value="SNB74623.1"/>
    <property type="molecule type" value="Genomic_DNA"/>
</dbReference>
<evidence type="ECO:0000313" key="2">
    <source>
        <dbReference type="EMBL" id="SNB74623.1"/>
    </source>
</evidence>
<evidence type="ECO:0000313" key="3">
    <source>
        <dbReference type="Proteomes" id="UP000198418"/>
    </source>
</evidence>
<dbReference type="OrthoDB" id="119761at2"/>
<dbReference type="InterPro" id="IPR007251">
    <property type="entry name" value="Iron_permease_Fet4"/>
</dbReference>
<name>A0A212RPX6_RHOAC</name>
<keyword evidence="3" id="KW-1185">Reference proteome</keyword>
<keyword evidence="1" id="KW-0812">Transmembrane</keyword>
<accession>A0A212RPX6</accession>
<feature type="transmembrane region" description="Helical" evidence="1">
    <location>
        <begin position="65"/>
        <end position="84"/>
    </location>
</feature>
<dbReference type="GO" id="GO:0055085">
    <property type="term" value="P:transmembrane transport"/>
    <property type="evidence" value="ECO:0007669"/>
    <property type="project" value="InterPro"/>
</dbReference>
<proteinExistence type="predicted"/>
<sequence length="147" mass="15963">MRASPPPETPQSDHGDRPPVYAERFRAFAARMAVLSGHPNAFGVVVVYIAAWAISGPLFKFSDTWQLVINTSSSIVTLMMVFLIQTSQNRDTAAIQLKLDALVRATEQATDRAVAAEELTEAELAELKLKIRASVEVDQGAATPPAR</sequence>
<reference evidence="3" key="1">
    <citation type="submission" date="2017-06" db="EMBL/GenBank/DDBJ databases">
        <authorList>
            <person name="Varghese N."/>
            <person name="Submissions S."/>
        </authorList>
    </citation>
    <scope>NUCLEOTIDE SEQUENCE [LARGE SCALE GENOMIC DNA]</scope>
    <source>
        <strain evidence="3">DSM 137</strain>
    </source>
</reference>